<feature type="non-terminal residue" evidence="2">
    <location>
        <position position="1"/>
    </location>
</feature>
<organism evidence="2 3">
    <name type="scientific">Mollisia scopiformis</name>
    <name type="common">Conifer needle endophyte fungus</name>
    <name type="synonym">Phialocephala scopiformis</name>
    <dbReference type="NCBI Taxonomy" id="149040"/>
    <lineage>
        <taxon>Eukaryota</taxon>
        <taxon>Fungi</taxon>
        <taxon>Dikarya</taxon>
        <taxon>Ascomycota</taxon>
        <taxon>Pezizomycotina</taxon>
        <taxon>Leotiomycetes</taxon>
        <taxon>Helotiales</taxon>
        <taxon>Mollisiaceae</taxon>
        <taxon>Mollisia</taxon>
    </lineage>
</organism>
<feature type="region of interest" description="Disordered" evidence="1">
    <location>
        <begin position="1"/>
        <end position="49"/>
    </location>
</feature>
<evidence type="ECO:0000313" key="3">
    <source>
        <dbReference type="Proteomes" id="UP000070700"/>
    </source>
</evidence>
<dbReference type="GeneID" id="28818052"/>
<proteinExistence type="predicted"/>
<dbReference type="OrthoDB" id="5286775at2759"/>
<gene>
    <name evidence="2" type="ORF">LY89DRAFT_553130</name>
</gene>
<evidence type="ECO:0000256" key="1">
    <source>
        <dbReference type="SAM" id="MobiDB-lite"/>
    </source>
</evidence>
<dbReference type="RefSeq" id="XP_018070482.1">
    <property type="nucleotide sequence ID" value="XM_018208326.1"/>
</dbReference>
<reference evidence="2 3" key="1">
    <citation type="submission" date="2015-10" db="EMBL/GenBank/DDBJ databases">
        <title>Full genome of DAOMC 229536 Phialocephala scopiformis, a fungal endophyte of spruce producing the potent anti-insectan compound rugulosin.</title>
        <authorList>
            <consortium name="DOE Joint Genome Institute"/>
            <person name="Walker A.K."/>
            <person name="Frasz S.L."/>
            <person name="Seifert K.A."/>
            <person name="Miller J.D."/>
            <person name="Mondo S.J."/>
            <person name="Labutti K."/>
            <person name="Lipzen A."/>
            <person name="Dockter R."/>
            <person name="Kennedy M."/>
            <person name="Grigoriev I.V."/>
            <person name="Spatafora J.W."/>
        </authorList>
    </citation>
    <scope>NUCLEOTIDE SEQUENCE [LARGE SCALE GENOMIC DNA]</scope>
    <source>
        <strain evidence="2 3">CBS 120377</strain>
    </source>
</reference>
<feature type="non-terminal residue" evidence="2">
    <location>
        <position position="319"/>
    </location>
</feature>
<name>A0A194X8L6_MOLSC</name>
<evidence type="ECO:0000313" key="2">
    <source>
        <dbReference type="EMBL" id="KUJ16127.1"/>
    </source>
</evidence>
<accession>A0A194X8L6</accession>
<protein>
    <submittedName>
        <fullName evidence="2">Uncharacterized protein</fullName>
    </submittedName>
</protein>
<dbReference type="EMBL" id="KQ947416">
    <property type="protein sequence ID" value="KUJ16127.1"/>
    <property type="molecule type" value="Genomic_DNA"/>
</dbReference>
<sequence>GAESVDASSIEEEVEVDDDENSAASASDEGDIIDEEEEEEVEEDEVEISAKEAAAAEARVKEYLARQAELALRREDIEKAKAAGHWHPDAIILFERLSLRSFEEVLPSDYQIDFPTLPEDIFAPSGIDTFVNHNCRPAHTGVRALQSLLRVGVRAREKLEATGVAEQVIAKTIKDYIKWSERDGGFERLRFLPVLVVVAAKPKQSTETLSAAIEAQMKFLAEQHREYLELPAEHVNELGEVEKYRRQPPLLYGLIIARTMVIFVTMDSADPESKVQHLTHFDFNDKPMDVWNGFAIAYVVIMARNYIMSFKDEFEEEPE</sequence>
<feature type="compositionally biased region" description="Acidic residues" evidence="1">
    <location>
        <begin position="9"/>
        <end position="21"/>
    </location>
</feature>
<dbReference type="KEGG" id="psco:LY89DRAFT_553130"/>
<dbReference type="InParanoid" id="A0A194X8L6"/>
<feature type="compositionally biased region" description="Acidic residues" evidence="1">
    <location>
        <begin position="28"/>
        <end position="47"/>
    </location>
</feature>
<dbReference type="Proteomes" id="UP000070700">
    <property type="component" value="Unassembled WGS sequence"/>
</dbReference>
<dbReference type="AlphaFoldDB" id="A0A194X8L6"/>
<keyword evidence="3" id="KW-1185">Reference proteome</keyword>